<dbReference type="InterPro" id="IPR003607">
    <property type="entry name" value="HD/PDEase_dom"/>
</dbReference>
<dbReference type="Gene3D" id="3.30.450.40">
    <property type="match status" value="1"/>
</dbReference>
<dbReference type="SUPFAM" id="SSF55781">
    <property type="entry name" value="GAF domain-like"/>
    <property type="match status" value="1"/>
</dbReference>
<dbReference type="Pfam" id="PF01590">
    <property type="entry name" value="GAF"/>
    <property type="match status" value="1"/>
</dbReference>
<dbReference type="InterPro" id="IPR029016">
    <property type="entry name" value="GAF-like_dom_sf"/>
</dbReference>
<dbReference type="CDD" id="cd00077">
    <property type="entry name" value="HDc"/>
    <property type="match status" value="1"/>
</dbReference>
<dbReference type="Proteomes" id="UP001410394">
    <property type="component" value="Unassembled WGS sequence"/>
</dbReference>
<gene>
    <name evidence="4" type="ORF">ABDB84_07180</name>
</gene>
<protein>
    <submittedName>
        <fullName evidence="4">HD domain-containing phosphohydrolase</fullName>
    </submittedName>
</protein>
<dbReference type="SUPFAM" id="SSF109604">
    <property type="entry name" value="HD-domain/PDEase-like"/>
    <property type="match status" value="2"/>
</dbReference>
<name>A0ABU9YXJ8_9RHOO</name>
<feature type="transmembrane region" description="Helical" evidence="1">
    <location>
        <begin position="369"/>
        <end position="387"/>
    </location>
</feature>
<accession>A0ABU9YXJ8</accession>
<dbReference type="SMART" id="SM00471">
    <property type="entry name" value="HDc"/>
    <property type="match status" value="1"/>
</dbReference>
<proteinExistence type="predicted"/>
<dbReference type="PANTHER" id="PTHR43155">
    <property type="entry name" value="CYCLIC DI-GMP PHOSPHODIESTERASE PA4108-RELATED"/>
    <property type="match status" value="1"/>
</dbReference>
<evidence type="ECO:0000313" key="5">
    <source>
        <dbReference type="Proteomes" id="UP001410394"/>
    </source>
</evidence>
<organism evidence="4 5">
    <name type="scientific">Uliginosibacterium sediminicola</name>
    <dbReference type="NCBI Taxonomy" id="2024550"/>
    <lineage>
        <taxon>Bacteria</taxon>
        <taxon>Pseudomonadati</taxon>
        <taxon>Pseudomonadota</taxon>
        <taxon>Betaproteobacteria</taxon>
        <taxon>Rhodocyclales</taxon>
        <taxon>Zoogloeaceae</taxon>
        <taxon>Uliginosibacterium</taxon>
    </lineage>
</organism>
<keyword evidence="1" id="KW-0472">Membrane</keyword>
<evidence type="ECO:0000313" key="4">
    <source>
        <dbReference type="EMBL" id="MEN3068258.1"/>
    </source>
</evidence>
<dbReference type="Gene3D" id="6.10.340.10">
    <property type="match status" value="1"/>
</dbReference>
<keyword evidence="1" id="KW-0812">Transmembrane</keyword>
<sequence length="1010" mass="113027">MAVFDRQLARKECCMSLERAPLTRKMRFKIPLHVLAATGSSLVLLTLAALLAWQAYSDTRKILLSSVDESVQHIAIMMKTQVRQMLDPAEGQLDLLSHQNLARADSLAERLAELPTAQSILSANALLDAVYVGYPNGEFILFRRLRDATVRRVFRAPQEAHLLVQTQTLVGGKMQGEYRFYDQRNRLIKQQKRDNYTFDPRERPWYREAAASKESVIIDPYVYFTTRAVGTTLAKRSSEGAVFGLDVTLRDIDAQLTDLRITASSHVAVVDSRNRLLARDNGEPTYSVDENGEAHLRQVEEAGVPPIVAASALSGAGVQRAHKKAEGKDWEVISAPVPLRAEGKALRVLIAVPHDELFHEARQLLRRQLIIALALLAASIVAGIWVVRRITLPLRQLAEDTKRVAGFDFSTREMHSSRISEVDLLAKATQQMKSTIARFLEVSAALNSETRLERLLQEVLNDVAETAQAISGALYLVDEPSEGLTRMLRFGDNVDSLDDIYPLLLNDQTQAQHPGYRVIQARRSVTARASEAAPELVAVPLKTLGDTLIGVLTLELPERALPHGQGDSRLAFVEALASTAAVAIETRHLIEDQKNLLEAMIQLVAGAIDAQSPYTGGHCQRVPELTKLLVRAAHDAQQGPFAEFRLSDEDWEAVHVGAWLHDCGKVTTPEYVVDKATKLETVCNRIHEIRTRFEVLKRDAEIHYWRSRSQGTSDEAAWAELQAKWQAIDTDFAFVAECNVGGEFLGEDKVARLRAIAQRAWMRTLDDRLGLSRDELRRLEKVPPRALPAVESVLADKPEHLVERMPEEDMHHYAEHGFRIKVPAYKFNRGELYNLSISRGTLTEEERFIINDHIVQTIVMLEHMPFPKHLRQVPEIAGGHHERMDGRGYPRGLKREEMSVAARVMAIADVFEALTAADRPYKAPKTLSDSLLIMANMVRDAHLDADLFELFLRSGICHVYADRYMMAAQIDQVDIEAVIRLATDSQLSDEERKALIQSICDTARGATATA</sequence>
<feature type="domain" description="HAMP" evidence="2">
    <location>
        <begin position="388"/>
        <end position="441"/>
    </location>
</feature>
<dbReference type="SUPFAM" id="SSF158472">
    <property type="entry name" value="HAMP domain-like"/>
    <property type="match status" value="1"/>
</dbReference>
<dbReference type="PROSITE" id="PS50885">
    <property type="entry name" value="HAMP"/>
    <property type="match status" value="1"/>
</dbReference>
<keyword evidence="1" id="KW-1133">Transmembrane helix</keyword>
<dbReference type="Gene3D" id="3.30.450.20">
    <property type="entry name" value="PAS domain"/>
    <property type="match status" value="2"/>
</dbReference>
<dbReference type="PANTHER" id="PTHR43155:SF2">
    <property type="entry name" value="CYCLIC DI-GMP PHOSPHODIESTERASE PA4108"/>
    <property type="match status" value="1"/>
</dbReference>
<evidence type="ECO:0000256" key="1">
    <source>
        <dbReference type="SAM" id="Phobius"/>
    </source>
</evidence>
<evidence type="ECO:0000259" key="2">
    <source>
        <dbReference type="PROSITE" id="PS50885"/>
    </source>
</evidence>
<dbReference type="Pfam" id="PF13487">
    <property type="entry name" value="HD_5"/>
    <property type="match status" value="1"/>
</dbReference>
<reference evidence="4 5" key="1">
    <citation type="journal article" date="2018" name="Int. J. Syst. Evol. Microbiol.">
        <title>Uliginosibacterium sediminicola sp. nov., isolated from freshwater sediment.</title>
        <authorList>
            <person name="Hwang W.M."/>
            <person name="Kim S.M."/>
            <person name="Kang K."/>
            <person name="Ahn T.Y."/>
        </authorList>
    </citation>
    <scope>NUCLEOTIDE SEQUENCE [LARGE SCALE GENOMIC DNA]</scope>
    <source>
        <strain evidence="4 5">M1-21</strain>
    </source>
</reference>
<dbReference type="EMBL" id="JBDIVE010000003">
    <property type="protein sequence ID" value="MEN3068258.1"/>
    <property type="molecule type" value="Genomic_DNA"/>
</dbReference>
<dbReference type="PROSITE" id="PS51832">
    <property type="entry name" value="HD_GYP"/>
    <property type="match status" value="1"/>
</dbReference>
<dbReference type="Gene3D" id="1.10.3210.10">
    <property type="entry name" value="Hypothetical protein af1432"/>
    <property type="match status" value="2"/>
</dbReference>
<dbReference type="RefSeq" id="WP_345919028.1">
    <property type="nucleotide sequence ID" value="NZ_JBDIVE010000003.1"/>
</dbReference>
<dbReference type="SMART" id="SM00065">
    <property type="entry name" value="GAF"/>
    <property type="match status" value="1"/>
</dbReference>
<keyword evidence="5" id="KW-1185">Reference proteome</keyword>
<dbReference type="InterPro" id="IPR037522">
    <property type="entry name" value="HD_GYP_dom"/>
</dbReference>
<evidence type="ECO:0000259" key="3">
    <source>
        <dbReference type="PROSITE" id="PS51832"/>
    </source>
</evidence>
<comment type="caution">
    <text evidence="4">The sequence shown here is derived from an EMBL/GenBank/DDBJ whole genome shotgun (WGS) entry which is preliminary data.</text>
</comment>
<feature type="transmembrane region" description="Helical" evidence="1">
    <location>
        <begin position="30"/>
        <end position="53"/>
    </location>
</feature>
<dbReference type="InterPro" id="IPR003660">
    <property type="entry name" value="HAMP_dom"/>
</dbReference>
<dbReference type="InterPro" id="IPR003018">
    <property type="entry name" value="GAF"/>
</dbReference>
<feature type="domain" description="HD-GYP" evidence="3">
    <location>
        <begin position="750"/>
        <end position="967"/>
    </location>
</feature>